<evidence type="ECO:0000313" key="2">
    <source>
        <dbReference type="EMBL" id="KAK0444627.1"/>
    </source>
</evidence>
<protein>
    <submittedName>
        <fullName evidence="2">Alpha/beta-hydrolase</fullName>
    </submittedName>
</protein>
<dbReference type="PANTHER" id="PTHR43798">
    <property type="entry name" value="MONOACYLGLYCEROL LIPASE"/>
    <property type="match status" value="1"/>
</dbReference>
<dbReference type="InterPro" id="IPR029058">
    <property type="entry name" value="AB_hydrolase_fold"/>
</dbReference>
<evidence type="ECO:0000313" key="3">
    <source>
        <dbReference type="Proteomes" id="UP001175211"/>
    </source>
</evidence>
<proteinExistence type="predicted"/>
<dbReference type="Proteomes" id="UP001175211">
    <property type="component" value="Unassembled WGS sequence"/>
</dbReference>
<accession>A0AA39JLW6</accession>
<evidence type="ECO:0000259" key="1">
    <source>
        <dbReference type="Pfam" id="PF00561"/>
    </source>
</evidence>
<organism evidence="2 3">
    <name type="scientific">Armillaria tabescens</name>
    <name type="common">Ringless honey mushroom</name>
    <name type="synonym">Agaricus tabescens</name>
    <dbReference type="NCBI Taxonomy" id="1929756"/>
    <lineage>
        <taxon>Eukaryota</taxon>
        <taxon>Fungi</taxon>
        <taxon>Dikarya</taxon>
        <taxon>Basidiomycota</taxon>
        <taxon>Agaricomycotina</taxon>
        <taxon>Agaricomycetes</taxon>
        <taxon>Agaricomycetidae</taxon>
        <taxon>Agaricales</taxon>
        <taxon>Marasmiineae</taxon>
        <taxon>Physalacriaceae</taxon>
        <taxon>Desarmillaria</taxon>
    </lineage>
</organism>
<dbReference type="InterPro" id="IPR000073">
    <property type="entry name" value="AB_hydrolase_1"/>
</dbReference>
<dbReference type="PANTHER" id="PTHR43798:SF33">
    <property type="entry name" value="HYDROLASE, PUTATIVE (AFU_ORTHOLOGUE AFUA_2G14860)-RELATED"/>
    <property type="match status" value="1"/>
</dbReference>
<dbReference type="RefSeq" id="XP_060325197.1">
    <property type="nucleotide sequence ID" value="XM_060480959.1"/>
</dbReference>
<name>A0AA39JLW6_ARMTA</name>
<dbReference type="AlphaFoldDB" id="A0AA39JLW6"/>
<dbReference type="EMBL" id="JAUEPS010000053">
    <property type="protein sequence ID" value="KAK0444627.1"/>
    <property type="molecule type" value="Genomic_DNA"/>
</dbReference>
<dbReference type="GO" id="GO:0016020">
    <property type="term" value="C:membrane"/>
    <property type="evidence" value="ECO:0007669"/>
    <property type="project" value="TreeGrafter"/>
</dbReference>
<keyword evidence="3" id="KW-1185">Reference proteome</keyword>
<dbReference type="InterPro" id="IPR050266">
    <property type="entry name" value="AB_hydrolase_sf"/>
</dbReference>
<sequence>MFGHLITSQDGTRILAPLLARQEGPPIVFIHGFICSGLNWVRQFNDKQLLDNLYMIRGHGRSDKPASEGAYIFAKHAEDFQAVCTAFNVTKPIVISWSLCEIVVADVLSRYDASPLPVVGHAFLNGITWMSMSQEIQKPSQPAIISSILSRDTTEFQKGLEAFMRDFVAPGNSISDEDKRVWVESAAGMAKNAAARKLSLSRTQDETALLSVADELPTLFIQGTEDALLDSKKHEQLMKKRFGANLDYRTLLGAGNAPFYELLEVVNPMILQFAQRLSYGVLY</sequence>
<dbReference type="SUPFAM" id="SSF53474">
    <property type="entry name" value="alpha/beta-Hydrolases"/>
    <property type="match status" value="1"/>
</dbReference>
<feature type="domain" description="AB hydrolase-1" evidence="1">
    <location>
        <begin position="25"/>
        <end position="242"/>
    </location>
</feature>
<reference evidence="2" key="1">
    <citation type="submission" date="2023-06" db="EMBL/GenBank/DDBJ databases">
        <authorList>
            <consortium name="Lawrence Berkeley National Laboratory"/>
            <person name="Ahrendt S."/>
            <person name="Sahu N."/>
            <person name="Indic B."/>
            <person name="Wong-Bajracharya J."/>
            <person name="Merenyi Z."/>
            <person name="Ke H.-M."/>
            <person name="Monk M."/>
            <person name="Kocsube S."/>
            <person name="Drula E."/>
            <person name="Lipzen A."/>
            <person name="Balint B."/>
            <person name="Henrissat B."/>
            <person name="Andreopoulos B."/>
            <person name="Martin F.M."/>
            <person name="Harder C.B."/>
            <person name="Rigling D."/>
            <person name="Ford K.L."/>
            <person name="Foster G.D."/>
            <person name="Pangilinan J."/>
            <person name="Papanicolaou A."/>
            <person name="Barry K."/>
            <person name="LaButti K."/>
            <person name="Viragh M."/>
            <person name="Koriabine M."/>
            <person name="Yan M."/>
            <person name="Riley R."/>
            <person name="Champramary S."/>
            <person name="Plett K.L."/>
            <person name="Tsai I.J."/>
            <person name="Slot J."/>
            <person name="Sipos G."/>
            <person name="Plett J."/>
            <person name="Nagy L.G."/>
            <person name="Grigoriev I.V."/>
        </authorList>
    </citation>
    <scope>NUCLEOTIDE SEQUENCE</scope>
    <source>
        <strain evidence="2">CCBAS 213</strain>
    </source>
</reference>
<gene>
    <name evidence="2" type="ORF">EV420DRAFT_1768241</name>
</gene>
<dbReference type="GeneID" id="85364507"/>
<dbReference type="Gene3D" id="3.40.50.1820">
    <property type="entry name" value="alpha/beta hydrolase"/>
    <property type="match status" value="1"/>
</dbReference>
<comment type="caution">
    <text evidence="2">The sequence shown here is derived from an EMBL/GenBank/DDBJ whole genome shotgun (WGS) entry which is preliminary data.</text>
</comment>
<dbReference type="Pfam" id="PF00561">
    <property type="entry name" value="Abhydrolase_1"/>
    <property type="match status" value="1"/>
</dbReference>